<dbReference type="PANTHER" id="PTHR46796">
    <property type="entry name" value="HTH-TYPE TRANSCRIPTIONAL ACTIVATOR RHAS-RELATED"/>
    <property type="match status" value="1"/>
</dbReference>
<reference evidence="5 6" key="1">
    <citation type="journal article" date="2013" name="Antonie Van Leeuwenhoek">
        <title>Sphingomonas ginsenosidivorax sp. nov., with the ability to transform ginsenosides.</title>
        <authorList>
            <person name="Jin X.F."/>
            <person name="Kim J.K."/>
            <person name="Liu Q.M."/>
            <person name="Kang M.S."/>
            <person name="He D."/>
            <person name="Jin F.X."/>
            <person name="Kim S.C."/>
            <person name="Im W.T."/>
        </authorList>
    </citation>
    <scope>NUCLEOTIDE SEQUENCE [LARGE SCALE GENOMIC DNA]</scope>
    <source>
        <strain evidence="5 6">KHI67</strain>
    </source>
</reference>
<keyword evidence="2" id="KW-0238">DNA-binding</keyword>
<comment type="caution">
    <text evidence="5">The sequence shown here is derived from an EMBL/GenBank/DDBJ whole genome shotgun (WGS) entry which is preliminary data.</text>
</comment>
<dbReference type="SUPFAM" id="SSF46689">
    <property type="entry name" value="Homeodomain-like"/>
    <property type="match status" value="1"/>
</dbReference>
<feature type="domain" description="HTH araC/xylS-type" evidence="4">
    <location>
        <begin position="182"/>
        <end position="282"/>
    </location>
</feature>
<dbReference type="OrthoDB" id="7470293at2"/>
<gene>
    <name evidence="5" type="ORF">FSB78_04210</name>
</gene>
<dbReference type="Pfam" id="PF12833">
    <property type="entry name" value="HTH_18"/>
    <property type="match status" value="1"/>
</dbReference>
<evidence type="ECO:0000313" key="5">
    <source>
        <dbReference type="EMBL" id="TXC70239.1"/>
    </source>
</evidence>
<protein>
    <submittedName>
        <fullName evidence="5">Helix-turn-helix domain-containing protein</fullName>
    </submittedName>
</protein>
<keyword evidence="6" id="KW-1185">Reference proteome</keyword>
<dbReference type="InterPro" id="IPR020449">
    <property type="entry name" value="Tscrpt_reg_AraC-type_HTH"/>
</dbReference>
<evidence type="ECO:0000313" key="6">
    <source>
        <dbReference type="Proteomes" id="UP000321250"/>
    </source>
</evidence>
<evidence type="ECO:0000256" key="3">
    <source>
        <dbReference type="ARBA" id="ARBA00023163"/>
    </source>
</evidence>
<keyword evidence="3" id="KW-0804">Transcription</keyword>
<dbReference type="PRINTS" id="PR00032">
    <property type="entry name" value="HTHARAC"/>
</dbReference>
<evidence type="ECO:0000256" key="2">
    <source>
        <dbReference type="ARBA" id="ARBA00023125"/>
    </source>
</evidence>
<evidence type="ECO:0000256" key="1">
    <source>
        <dbReference type="ARBA" id="ARBA00023015"/>
    </source>
</evidence>
<dbReference type="AlphaFoldDB" id="A0A5C6UC07"/>
<dbReference type="InterPro" id="IPR050204">
    <property type="entry name" value="AraC_XylS_family_regulators"/>
</dbReference>
<dbReference type="RefSeq" id="WP_147080248.1">
    <property type="nucleotide sequence ID" value="NZ_VOQR01000001.1"/>
</dbReference>
<dbReference type="Gene3D" id="1.10.10.60">
    <property type="entry name" value="Homeodomain-like"/>
    <property type="match status" value="2"/>
</dbReference>
<dbReference type="Proteomes" id="UP000321250">
    <property type="component" value="Unassembled WGS sequence"/>
</dbReference>
<dbReference type="InterPro" id="IPR009057">
    <property type="entry name" value="Homeodomain-like_sf"/>
</dbReference>
<dbReference type="PROSITE" id="PS00041">
    <property type="entry name" value="HTH_ARAC_FAMILY_1"/>
    <property type="match status" value="1"/>
</dbReference>
<organism evidence="5 6">
    <name type="scientific">Sphingomonas ginsenosidivorax</name>
    <dbReference type="NCBI Taxonomy" id="862135"/>
    <lineage>
        <taxon>Bacteria</taxon>
        <taxon>Pseudomonadati</taxon>
        <taxon>Pseudomonadota</taxon>
        <taxon>Alphaproteobacteria</taxon>
        <taxon>Sphingomonadales</taxon>
        <taxon>Sphingomonadaceae</taxon>
        <taxon>Sphingomonas</taxon>
    </lineage>
</organism>
<keyword evidence="1" id="KW-0805">Transcription regulation</keyword>
<dbReference type="GO" id="GO:0043565">
    <property type="term" value="F:sequence-specific DNA binding"/>
    <property type="evidence" value="ECO:0007669"/>
    <property type="project" value="InterPro"/>
</dbReference>
<accession>A0A5C6UC07</accession>
<sequence length="288" mass="32339">MEDTYTRSAFEAELQIPHGVARIMRFANDRPTNHVFRRDTHYWLDLCLTPRPEQARGCYTERWGPHRFERLGEIFLVPPGEALHVRTEAGHDQASIACEIHADAVDRWLDHPLEWTDRRLEGGLDIVQPYIRACLSRLAEETRHGGTGRKRLAALIAGQLAIELARYLEAIAEGPITGGLASWRLRLIDERLHRTGPPPSLGELAEICNVSVRQLTRGFRSSRGCTIGDHIAQTRIEMAKRALGEAGSIKSIAFALGFASPSSFSHAFGRATGITPLQFRQRHLRARD</sequence>
<dbReference type="EMBL" id="VOQR01000001">
    <property type="protein sequence ID" value="TXC70239.1"/>
    <property type="molecule type" value="Genomic_DNA"/>
</dbReference>
<name>A0A5C6UC07_9SPHN</name>
<dbReference type="InterPro" id="IPR018060">
    <property type="entry name" value="HTH_AraC"/>
</dbReference>
<proteinExistence type="predicted"/>
<dbReference type="PROSITE" id="PS01124">
    <property type="entry name" value="HTH_ARAC_FAMILY_2"/>
    <property type="match status" value="1"/>
</dbReference>
<dbReference type="SMART" id="SM00342">
    <property type="entry name" value="HTH_ARAC"/>
    <property type="match status" value="1"/>
</dbReference>
<evidence type="ECO:0000259" key="4">
    <source>
        <dbReference type="PROSITE" id="PS01124"/>
    </source>
</evidence>
<dbReference type="PANTHER" id="PTHR46796:SF13">
    <property type="entry name" value="HTH-TYPE TRANSCRIPTIONAL ACTIVATOR RHAS"/>
    <property type="match status" value="1"/>
</dbReference>
<dbReference type="GO" id="GO:0003700">
    <property type="term" value="F:DNA-binding transcription factor activity"/>
    <property type="evidence" value="ECO:0007669"/>
    <property type="project" value="InterPro"/>
</dbReference>
<dbReference type="InterPro" id="IPR018062">
    <property type="entry name" value="HTH_AraC-typ_CS"/>
</dbReference>